<keyword evidence="5" id="KW-1185">Reference proteome</keyword>
<dbReference type="SFLD" id="SFLDS00036">
    <property type="entry name" value="Aromatic_Prenyltransferase"/>
    <property type="match status" value="1"/>
</dbReference>
<feature type="binding site" evidence="3">
    <location>
        <position position="104"/>
    </location>
    <ligand>
        <name>L-tryptophan</name>
        <dbReference type="ChEBI" id="CHEBI:57912"/>
    </ligand>
</feature>
<dbReference type="OrthoDB" id="5392033at2759"/>
<evidence type="ECO:0000256" key="2">
    <source>
        <dbReference type="ARBA" id="ARBA00022679"/>
    </source>
</evidence>
<evidence type="ECO:0000313" key="5">
    <source>
        <dbReference type="Proteomes" id="UP000567885"/>
    </source>
</evidence>
<evidence type="ECO:0000256" key="1">
    <source>
        <dbReference type="ARBA" id="ARBA00010209"/>
    </source>
</evidence>
<dbReference type="EMBL" id="JAAGWQ010000174">
    <property type="protein sequence ID" value="KAF5661755.1"/>
    <property type="molecule type" value="Genomic_DNA"/>
</dbReference>
<dbReference type="InterPro" id="IPR033964">
    <property type="entry name" value="ABBA"/>
</dbReference>
<comment type="caution">
    <text evidence="4">The sequence shown here is derived from an EMBL/GenBank/DDBJ whole genome shotgun (WGS) entry which is preliminary data.</text>
</comment>
<gene>
    <name evidence="4" type="ORF">FHETE_8290</name>
</gene>
<feature type="binding site" evidence="3">
    <location>
        <position position="266"/>
    </location>
    <ligand>
        <name>dimethylallyl diphosphate</name>
        <dbReference type="ChEBI" id="CHEBI:57623"/>
    </ligand>
</feature>
<evidence type="ECO:0000313" key="4">
    <source>
        <dbReference type="EMBL" id="KAF5661755.1"/>
    </source>
</evidence>
<reference evidence="4 5" key="1">
    <citation type="submission" date="2020-05" db="EMBL/GenBank/DDBJ databases">
        <title>Identification and distribution of gene clusters putatively required for synthesis of sphingolipid metabolism inhibitors in phylogenetically diverse species of the filamentous fungus Fusarium.</title>
        <authorList>
            <person name="Kim H.-S."/>
            <person name="Busman M."/>
            <person name="Brown D.W."/>
            <person name="Divon H."/>
            <person name="Uhlig S."/>
            <person name="Proctor R.H."/>
        </authorList>
    </citation>
    <scope>NUCLEOTIDE SEQUENCE [LARGE SCALE GENOMIC DNA]</scope>
    <source>
        <strain evidence="4 5">NRRL 20693</strain>
    </source>
</reference>
<dbReference type="AlphaFoldDB" id="A0A8H5T378"/>
<dbReference type="GO" id="GO:0009820">
    <property type="term" value="P:alkaloid metabolic process"/>
    <property type="evidence" value="ECO:0007669"/>
    <property type="project" value="InterPro"/>
</dbReference>
<organism evidence="4 5">
    <name type="scientific">Fusarium heterosporum</name>
    <dbReference type="NCBI Taxonomy" id="42747"/>
    <lineage>
        <taxon>Eukaryota</taxon>
        <taxon>Fungi</taxon>
        <taxon>Dikarya</taxon>
        <taxon>Ascomycota</taxon>
        <taxon>Pezizomycotina</taxon>
        <taxon>Sordariomycetes</taxon>
        <taxon>Hypocreomycetidae</taxon>
        <taxon>Hypocreales</taxon>
        <taxon>Nectriaceae</taxon>
        <taxon>Fusarium</taxon>
        <taxon>Fusarium heterosporum species complex</taxon>
    </lineage>
</organism>
<evidence type="ECO:0000256" key="3">
    <source>
        <dbReference type="PIRSR" id="PIRSR000509-1"/>
    </source>
</evidence>
<dbReference type="Pfam" id="PF11991">
    <property type="entry name" value="Trp_DMAT"/>
    <property type="match status" value="1"/>
</dbReference>
<feature type="binding site" evidence="3">
    <location>
        <position position="199"/>
    </location>
    <ligand>
        <name>dimethylallyl diphosphate</name>
        <dbReference type="ChEBI" id="CHEBI:57623"/>
    </ligand>
</feature>
<dbReference type="Proteomes" id="UP000567885">
    <property type="component" value="Unassembled WGS sequence"/>
</dbReference>
<sequence length="399" mass="44895">MSFTIQEPVLSKLKLSGDSSGDIKSRQSINARVDTDFDIHQQYWHSAVGNALSKLLSSAGYSTRSQSRILYQFVSLVAPYLGASPIFGQPPWKSFMTDNHTPVELSWDFHTGTSQPMIRYSMEPISLDAGTASNPHNETAATDFTRRTMEAFPDTDATLFDHFQDFFNRGWTKDTPEGHSTTMFWAFDLKDSATTNKAYFFPGAIAHATNTSTLDVVSAAIYSAPGCVPESMISWPVFTDFVNQRVNLNLEMDMLALDLVPLGQSRLKVYFRDRRTNFNSVTEMMSLGGKVHGHQFDSGIRNLKSLWQALLNTNELPDDASLPQNDHRTAGILYNVEFRAHSELPKVKIYIPVRHYAQNDMQIISALRGFLKKQCSNLPDAPVEPVYAEYYSDCLQKIL</sequence>
<dbReference type="InterPro" id="IPR017795">
    <property type="entry name" value="ABBA_NscD-like"/>
</dbReference>
<dbReference type="InterPro" id="IPR012148">
    <property type="entry name" value="ABBA_DMATS-like"/>
</dbReference>
<dbReference type="PANTHER" id="PTHR40627:SF4">
    <property type="entry name" value="PRENYLTRANSFERASE ASQH1-RELATED"/>
    <property type="match status" value="1"/>
</dbReference>
<dbReference type="PIRSF" id="PIRSF000509">
    <property type="entry name" value="Trp_DMAT"/>
    <property type="match status" value="1"/>
</dbReference>
<dbReference type="GO" id="GO:0016765">
    <property type="term" value="F:transferase activity, transferring alkyl or aryl (other than methyl) groups"/>
    <property type="evidence" value="ECO:0007669"/>
    <property type="project" value="InterPro"/>
</dbReference>
<accession>A0A8H5T378</accession>
<comment type="similarity">
    <text evidence="1">Belongs to the tryptophan dimethylallyltransferase family.</text>
</comment>
<dbReference type="NCBIfam" id="TIGR03429">
    <property type="entry name" value="arom_pren_DMATS"/>
    <property type="match status" value="1"/>
</dbReference>
<dbReference type="PANTHER" id="PTHR40627">
    <property type="entry name" value="INDOLE PRENYLTRANSFERASE TDIB-RELATED"/>
    <property type="match status" value="1"/>
</dbReference>
<dbReference type="CDD" id="cd13929">
    <property type="entry name" value="PT-DMATS_CymD"/>
    <property type="match status" value="1"/>
</dbReference>
<feature type="binding site" evidence="3">
    <location>
        <position position="268"/>
    </location>
    <ligand>
        <name>dimethylallyl diphosphate</name>
        <dbReference type="ChEBI" id="CHEBI:57623"/>
    </ligand>
</feature>
<feature type="binding site" evidence="3">
    <location>
        <position position="197"/>
    </location>
    <ligand>
        <name>dimethylallyl diphosphate</name>
        <dbReference type="ChEBI" id="CHEBI:57623"/>
    </ligand>
</feature>
<feature type="binding site" evidence="3">
    <location>
        <position position="270"/>
    </location>
    <ligand>
        <name>dimethylallyl diphosphate</name>
        <dbReference type="ChEBI" id="CHEBI:57623"/>
    </ligand>
</feature>
<feature type="binding site" evidence="3">
    <location>
        <position position="119"/>
    </location>
    <ligand>
        <name>dimethylallyl diphosphate</name>
        <dbReference type="ChEBI" id="CHEBI:57623"/>
    </ligand>
</feature>
<protein>
    <submittedName>
        <fullName evidence="4">Tryptophan dimethylallyltransferase 1</fullName>
    </submittedName>
</protein>
<name>A0A8H5T378_FUSHE</name>
<keyword evidence="2 4" id="KW-0808">Transferase</keyword>
<proteinExistence type="inferred from homology"/>
<feature type="binding site" evidence="3">
    <location>
        <position position="350"/>
    </location>
    <ligand>
        <name>dimethylallyl diphosphate</name>
        <dbReference type="ChEBI" id="CHEBI:57623"/>
    </ligand>
</feature>